<proteinExistence type="predicted"/>
<sequence length="922" mass="106838">MITMKVVVRNCGLNRIIRSGLRQGLCNGTKSYGAFNLYNTKRYGSNWTRKWRNKKDVSIAHSSGPKNYVIEDPTNGEADNVGDECISAMKHYLKTSEVPPKLRMKLLGGKFREYIHKEDDLSINTKTLGVLNNVFWELYKLNNNSVVDEDTKKVMGDLEIDDIVTLFKKSTAEFTKTQGAAVKLPEYIAVLATHITKNHEIYPSDVLAEVVLLAYSVNNIRLDYALMSLIENDEEALSPEVLTFLFKRLGELKRLSLKDFEYITNISNISLTSEFYDVYISYLEQLFSEMPEVHEYKNEDRNITRTQHITSSIVEKTDLNIIELNMKFKLIKLCHELLSVAHNDLLKTNIKKILDSFTINKEKDIESEVLSNIENFHREDEEFIDVLFSSLWKTGTTKSVFIQRLNELILNNDDFSLPLKCQAHFYNHIILREETYAEKDIGDQIIKGLEADFEEWGRNEAAESDLEDMAQEIEMRLNKILLCTNTVQPSGNCLKMIRQYFTKNFHFKTNADLYKYRIDSAIGHKNLPQAIEAFGDSTEDLVEWNCTTNLTLRRTLNDLIVLLCENTEDINAIFPTFLQIKQQLGLQCDIDAVTALAVRMLEAEYVGDLIEMLKRELPNIKKDDIKKLPTTGIIGEKYRKLFDILHDFVIKYENEKSFETNWVLYGELHKYFLIPYETYLPAMKFFCKHKRLNAALIIFRQIKMLSELHGQHGNLPPSREMYLYLFQEFGDQLYQDGVEELHEYLKTDTNINSRDIILANCILNAYSNLQEVTKARDLFIAMSSLPKEEGGINEETIQIMIKTYTYSDLLYVRKFWDNLSTYGIVPNYDIYKQYLIAHVYHGFMSSAIELTGNMEDYNLKLSSDTILAMNNYCLETSGQDELEKWAKENHGEIWDELTSSGQLRRADNYVPENNLIASPIEK</sequence>
<dbReference type="Proteomes" id="UP000005222">
    <property type="component" value="Chromosome N"/>
</dbReference>
<gene>
    <name evidence="1" type="primary">Piso0_005844</name>
    <name evidence="1" type="ORF">GNLVRS01_PISO0N23817g</name>
</gene>
<dbReference type="Gene3D" id="1.25.40.10">
    <property type="entry name" value="Tetratricopeptide repeat domain"/>
    <property type="match status" value="1"/>
</dbReference>
<accession>G8Y037</accession>
<reference evidence="1 2" key="1">
    <citation type="journal article" date="2012" name="G3 (Bethesda)">
        <title>Pichia sorbitophila, an interspecies yeast hybrid reveals early steps of genome resolution following polyploidization.</title>
        <authorList>
            <person name="Leh Louis V."/>
            <person name="Despons L."/>
            <person name="Friedrich A."/>
            <person name="Martin T."/>
            <person name="Durrens P."/>
            <person name="Casaregola S."/>
            <person name="Neuveglise C."/>
            <person name="Fairhead C."/>
            <person name="Marck C."/>
            <person name="Cruz J.A."/>
            <person name="Straub M.L."/>
            <person name="Kugler V."/>
            <person name="Sacerdot C."/>
            <person name="Uzunov Z."/>
            <person name="Thierry A."/>
            <person name="Weiss S."/>
            <person name="Bleykasten C."/>
            <person name="De Montigny J."/>
            <person name="Jacques N."/>
            <person name="Jung P."/>
            <person name="Lemaire M."/>
            <person name="Mallet S."/>
            <person name="Morel G."/>
            <person name="Richard G.F."/>
            <person name="Sarkar A."/>
            <person name="Savel G."/>
            <person name="Schacherer J."/>
            <person name="Seret M.L."/>
            <person name="Talla E."/>
            <person name="Samson G."/>
            <person name="Jubin C."/>
            <person name="Poulain J."/>
            <person name="Vacherie B."/>
            <person name="Barbe V."/>
            <person name="Pelletier E."/>
            <person name="Sherman D.J."/>
            <person name="Westhof E."/>
            <person name="Weissenbach J."/>
            <person name="Baret P.V."/>
            <person name="Wincker P."/>
            <person name="Gaillardin C."/>
            <person name="Dujon B."/>
            <person name="Souciet J.L."/>
        </authorList>
    </citation>
    <scope>NUCLEOTIDE SEQUENCE [LARGE SCALE GENOMIC DNA]</scope>
    <source>
        <strain evidence="2">ATCC MYA-4447 / BCRC 22081 / CBS 7064 / NBRC 10061 / NRRL Y-12695</strain>
    </source>
</reference>
<dbReference type="InterPro" id="IPR011990">
    <property type="entry name" value="TPR-like_helical_dom_sf"/>
</dbReference>
<evidence type="ECO:0000313" key="2">
    <source>
        <dbReference type="Proteomes" id="UP000005222"/>
    </source>
</evidence>
<organism evidence="1 2">
    <name type="scientific">Pichia sorbitophila (strain ATCC MYA-4447 / BCRC 22081 / CBS 7064 / NBRC 10061 / NRRL Y-12695)</name>
    <name type="common">Hybrid yeast</name>
    <dbReference type="NCBI Taxonomy" id="559304"/>
    <lineage>
        <taxon>Eukaryota</taxon>
        <taxon>Fungi</taxon>
        <taxon>Dikarya</taxon>
        <taxon>Ascomycota</taxon>
        <taxon>Saccharomycotina</taxon>
        <taxon>Pichiomycetes</taxon>
        <taxon>Debaryomycetaceae</taxon>
        <taxon>Millerozyma</taxon>
    </lineage>
</organism>
<dbReference type="AlphaFoldDB" id="G8Y037"/>
<protein>
    <submittedName>
        <fullName evidence="1">Piso0_005844 protein</fullName>
    </submittedName>
</protein>
<dbReference type="eggNOG" id="ENOG502S1M2">
    <property type="taxonomic scope" value="Eukaryota"/>
</dbReference>
<name>G8Y037_PICSO</name>
<evidence type="ECO:0000313" key="1">
    <source>
        <dbReference type="EMBL" id="CCE87296.1"/>
    </source>
</evidence>
<dbReference type="InParanoid" id="G8Y037"/>
<dbReference type="OMA" id="HEYKNED"/>
<keyword evidence="2" id="KW-1185">Reference proteome</keyword>
<dbReference type="HOGENOM" id="CLU_013751_0_0_1"/>
<dbReference type="OrthoDB" id="185373at2759"/>
<dbReference type="EMBL" id="FO082046">
    <property type="protein sequence ID" value="CCE87296.1"/>
    <property type="molecule type" value="Genomic_DNA"/>
</dbReference>
<dbReference type="STRING" id="559304.G8Y037"/>